<dbReference type="FunFam" id="2.40.50.100:FF:000003">
    <property type="entry name" value="Acetyl-CoA carboxylase biotin carboxyl carrier protein"/>
    <property type="match status" value="1"/>
</dbReference>
<evidence type="ECO:0000313" key="13">
    <source>
        <dbReference type="Proteomes" id="UP000320593"/>
    </source>
</evidence>
<dbReference type="EMBL" id="VLLF01000001">
    <property type="protein sequence ID" value="TWI92784.1"/>
    <property type="molecule type" value="Genomic_DNA"/>
</dbReference>
<keyword evidence="4 9" id="KW-0444">Lipid biosynthesis</keyword>
<dbReference type="GO" id="GO:0003989">
    <property type="term" value="F:acetyl-CoA carboxylase activity"/>
    <property type="evidence" value="ECO:0007669"/>
    <property type="project" value="InterPro"/>
</dbReference>
<keyword evidence="7 9" id="KW-0275">Fatty acid biosynthesis</keyword>
<sequence length="199" mass="21226">MSGNSAAWQADRSATTSHGPSRAALQNHRCKCHAARTRKPCNMSKDNKKFDTALIRDLAVLLDETNLSEIELEQDDFRIRVARQLHIDAPVSFAQPAAAPAPQPAAAPASDAPAQPAASGPHPGTITSPMVGTAYLAPEPGARRFVEIGDTVSEGQTILIVEAMKTMNHIPATKSGTVKEIFVEDAQPVEFGEPLIIVE</sequence>
<feature type="region of interest" description="Disordered" evidence="10">
    <location>
        <begin position="1"/>
        <end position="26"/>
    </location>
</feature>
<evidence type="ECO:0000256" key="3">
    <source>
        <dbReference type="ARBA" id="ARBA00017562"/>
    </source>
</evidence>
<keyword evidence="8 9" id="KW-0092">Biotin</keyword>
<evidence type="ECO:0000256" key="5">
    <source>
        <dbReference type="ARBA" id="ARBA00022832"/>
    </source>
</evidence>
<dbReference type="InterPro" id="IPR050709">
    <property type="entry name" value="Biotin_Carboxyl_Carrier/Decarb"/>
</dbReference>
<dbReference type="Proteomes" id="UP000320593">
    <property type="component" value="Unassembled WGS sequence"/>
</dbReference>
<comment type="caution">
    <text evidence="12">The sequence shown here is derived from an EMBL/GenBank/DDBJ whole genome shotgun (WGS) entry which is preliminary data.</text>
</comment>
<dbReference type="InterPro" id="IPR000089">
    <property type="entry name" value="Biotin_lipoyl"/>
</dbReference>
<dbReference type="InterPro" id="IPR001249">
    <property type="entry name" value="AcCoA_biotinCC"/>
</dbReference>
<name>A0A562THQ4_9HYPH</name>
<reference evidence="12 13" key="1">
    <citation type="submission" date="2019-07" db="EMBL/GenBank/DDBJ databases">
        <title>Genomic Encyclopedia of Archaeal and Bacterial Type Strains, Phase II (KMG-II): from individual species to whole genera.</title>
        <authorList>
            <person name="Goeker M."/>
        </authorList>
    </citation>
    <scope>NUCLEOTIDE SEQUENCE [LARGE SCALE GENOMIC DNA]</scope>
    <source>
        <strain evidence="12 13">ATCC BAA-252</strain>
    </source>
</reference>
<organism evidence="12 13">
    <name type="scientific">Roseibium hamelinense</name>
    <dbReference type="NCBI Taxonomy" id="150831"/>
    <lineage>
        <taxon>Bacteria</taxon>
        <taxon>Pseudomonadati</taxon>
        <taxon>Pseudomonadota</taxon>
        <taxon>Alphaproteobacteria</taxon>
        <taxon>Hyphomicrobiales</taxon>
        <taxon>Stappiaceae</taxon>
        <taxon>Roseibium</taxon>
    </lineage>
</organism>
<keyword evidence="6 9" id="KW-0443">Lipid metabolism</keyword>
<evidence type="ECO:0000256" key="6">
    <source>
        <dbReference type="ARBA" id="ARBA00023098"/>
    </source>
</evidence>
<dbReference type="Pfam" id="PF00364">
    <property type="entry name" value="Biotin_lipoyl"/>
    <property type="match status" value="1"/>
</dbReference>
<evidence type="ECO:0000256" key="4">
    <source>
        <dbReference type="ARBA" id="ARBA00022516"/>
    </source>
</evidence>
<dbReference type="PROSITE" id="PS50968">
    <property type="entry name" value="BIOTINYL_LIPOYL"/>
    <property type="match status" value="1"/>
</dbReference>
<evidence type="ECO:0000256" key="10">
    <source>
        <dbReference type="SAM" id="MobiDB-lite"/>
    </source>
</evidence>
<accession>A0A562THQ4</accession>
<dbReference type="PROSITE" id="PS00188">
    <property type="entry name" value="BIOTIN"/>
    <property type="match status" value="1"/>
</dbReference>
<dbReference type="GO" id="GO:0006633">
    <property type="term" value="P:fatty acid biosynthetic process"/>
    <property type="evidence" value="ECO:0007669"/>
    <property type="project" value="UniProtKB-UniPathway"/>
</dbReference>
<evidence type="ECO:0000256" key="9">
    <source>
        <dbReference type="RuleBase" id="RU364072"/>
    </source>
</evidence>
<dbReference type="PANTHER" id="PTHR45266:SF3">
    <property type="entry name" value="OXALOACETATE DECARBOXYLASE ALPHA CHAIN"/>
    <property type="match status" value="1"/>
</dbReference>
<protein>
    <recommendedName>
        <fullName evidence="3 9">Biotin carboxyl carrier protein of acetyl-CoA carboxylase</fullName>
    </recommendedName>
</protein>
<dbReference type="NCBIfam" id="TIGR00531">
    <property type="entry name" value="BCCP"/>
    <property type="match status" value="1"/>
</dbReference>
<dbReference type="InterPro" id="IPR001882">
    <property type="entry name" value="Biotin_BS"/>
</dbReference>
<dbReference type="InterPro" id="IPR011053">
    <property type="entry name" value="Single_hybrid_motif"/>
</dbReference>
<dbReference type="SUPFAM" id="SSF51230">
    <property type="entry name" value="Single hybrid motif"/>
    <property type="match status" value="1"/>
</dbReference>
<feature type="region of interest" description="Disordered" evidence="10">
    <location>
        <begin position="95"/>
        <end position="133"/>
    </location>
</feature>
<evidence type="ECO:0000313" key="12">
    <source>
        <dbReference type="EMBL" id="TWI92784.1"/>
    </source>
</evidence>
<dbReference type="Gene3D" id="2.40.50.100">
    <property type="match status" value="1"/>
</dbReference>
<evidence type="ECO:0000256" key="8">
    <source>
        <dbReference type="ARBA" id="ARBA00023267"/>
    </source>
</evidence>
<comment type="pathway">
    <text evidence="2 9">Lipid metabolism; fatty acid biosynthesis.</text>
</comment>
<feature type="compositionally biased region" description="Low complexity" evidence="10">
    <location>
        <begin position="106"/>
        <end position="121"/>
    </location>
</feature>
<proteinExistence type="predicted"/>
<dbReference type="PANTHER" id="PTHR45266">
    <property type="entry name" value="OXALOACETATE DECARBOXYLASE ALPHA CHAIN"/>
    <property type="match status" value="1"/>
</dbReference>
<keyword evidence="13" id="KW-1185">Reference proteome</keyword>
<evidence type="ECO:0000259" key="11">
    <source>
        <dbReference type="PROSITE" id="PS50968"/>
    </source>
</evidence>
<keyword evidence="5 9" id="KW-0276">Fatty acid metabolism</keyword>
<dbReference type="UniPathway" id="UPA00094"/>
<feature type="compositionally biased region" description="Polar residues" evidence="10">
    <location>
        <begin position="1"/>
        <end position="19"/>
    </location>
</feature>
<feature type="domain" description="Lipoyl-binding" evidence="11">
    <location>
        <begin position="123"/>
        <end position="199"/>
    </location>
</feature>
<evidence type="ECO:0000256" key="2">
    <source>
        <dbReference type="ARBA" id="ARBA00005194"/>
    </source>
</evidence>
<dbReference type="GO" id="GO:0009317">
    <property type="term" value="C:acetyl-CoA carboxylase complex"/>
    <property type="evidence" value="ECO:0007669"/>
    <property type="project" value="InterPro"/>
</dbReference>
<comment type="function">
    <text evidence="1 9">This protein is a component of the acetyl coenzyme A carboxylase complex; first, biotin carboxylase catalyzes the carboxylation of the carrier protein and then the transcarboxylase transfers the carboxyl group to form malonyl-CoA.</text>
</comment>
<gene>
    <name evidence="12" type="ORF">JM93_00332</name>
</gene>
<dbReference type="AlphaFoldDB" id="A0A562THQ4"/>
<dbReference type="CDD" id="cd06850">
    <property type="entry name" value="biotinyl_domain"/>
    <property type="match status" value="1"/>
</dbReference>
<evidence type="ECO:0000256" key="7">
    <source>
        <dbReference type="ARBA" id="ARBA00023160"/>
    </source>
</evidence>
<dbReference type="PRINTS" id="PR01071">
    <property type="entry name" value="ACOABIOTINCC"/>
</dbReference>
<evidence type="ECO:0000256" key="1">
    <source>
        <dbReference type="ARBA" id="ARBA00003761"/>
    </source>
</evidence>